<evidence type="ECO:0008006" key="4">
    <source>
        <dbReference type="Google" id="ProtNLM"/>
    </source>
</evidence>
<dbReference type="Gene3D" id="2.130.10.10">
    <property type="entry name" value="YVTN repeat-like/Quinoprotein amine dehydrogenase"/>
    <property type="match status" value="1"/>
</dbReference>
<comment type="caution">
    <text evidence="2">The sequence shown here is derived from an EMBL/GenBank/DDBJ whole genome shotgun (WGS) entry which is preliminary data.</text>
</comment>
<reference evidence="2 3" key="1">
    <citation type="journal article" date="2019" name="Int. J. Syst. Evol. Microbiol.">
        <title>The Global Catalogue of Microorganisms (GCM) 10K type strain sequencing project: providing services to taxonomists for standard genome sequencing and annotation.</title>
        <authorList>
            <consortium name="The Broad Institute Genomics Platform"/>
            <consortium name="The Broad Institute Genome Sequencing Center for Infectious Disease"/>
            <person name="Wu L."/>
            <person name="Ma J."/>
        </authorList>
    </citation>
    <scope>NUCLEOTIDE SEQUENCE [LARGE SCALE GENOMIC DNA]</scope>
    <source>
        <strain evidence="2 3">JCM 16022</strain>
    </source>
</reference>
<dbReference type="InterPro" id="IPR015943">
    <property type="entry name" value="WD40/YVTN_repeat-like_dom_sf"/>
</dbReference>
<dbReference type="Proteomes" id="UP001501771">
    <property type="component" value="Unassembled WGS sequence"/>
</dbReference>
<proteinExistence type="predicted"/>
<dbReference type="EMBL" id="BAAAQR010000001">
    <property type="protein sequence ID" value="GAA2136722.1"/>
    <property type="molecule type" value="Genomic_DNA"/>
</dbReference>
<gene>
    <name evidence="2" type="ORF">GCM10009844_03170</name>
</gene>
<organism evidence="2 3">
    <name type="scientific">Nocardioides koreensis</name>
    <dbReference type="NCBI Taxonomy" id="433651"/>
    <lineage>
        <taxon>Bacteria</taxon>
        <taxon>Bacillati</taxon>
        <taxon>Actinomycetota</taxon>
        <taxon>Actinomycetes</taxon>
        <taxon>Propionibacteriales</taxon>
        <taxon>Nocardioidaceae</taxon>
        <taxon>Nocardioides</taxon>
    </lineage>
</organism>
<keyword evidence="1" id="KW-1133">Transmembrane helix</keyword>
<name>A0ABN2Z4L5_9ACTN</name>
<feature type="transmembrane region" description="Helical" evidence="1">
    <location>
        <begin position="27"/>
        <end position="48"/>
    </location>
</feature>
<evidence type="ECO:0000256" key="1">
    <source>
        <dbReference type="SAM" id="Phobius"/>
    </source>
</evidence>
<sequence length="352" mass="36835">MEIPPVDQVAFRARVRAERRRHFGGRVLLAGAAAVVLAVGAVGATHLVDAGDGRDVPVASGAAPEVRSVPETVWFVRDGHLTALDPSGTVHELGLRSEGVIGYTSERVFALDEESHVVALGREHDHEGLGRDTGYPKEDSPVVGAVQSVAMSAEGRYLAWLDLQGTVTVFDLVADRVDFRVEVPRSSYVAAVSGEGVLVSENVDLVLHTADGESAVPTQEAGDNWGAQLAQGKVLVAGPSGESHLYDLRSGAAHRTAVLPGGDGALAPYAYAAATIETAPDDSAVVNVWDGKATHPLRGLDGVPEQIRFTNDEPLTLLVQTRGGSSALWSCSTADLTCGALPVPDGTFQLSE</sequence>
<protein>
    <recommendedName>
        <fullName evidence="4">WD40 repeat domain-containing protein</fullName>
    </recommendedName>
</protein>
<keyword evidence="1" id="KW-0472">Membrane</keyword>
<evidence type="ECO:0000313" key="2">
    <source>
        <dbReference type="EMBL" id="GAA2136722.1"/>
    </source>
</evidence>
<keyword evidence="1" id="KW-0812">Transmembrane</keyword>
<keyword evidence="3" id="KW-1185">Reference proteome</keyword>
<accession>A0ABN2Z4L5</accession>
<evidence type="ECO:0000313" key="3">
    <source>
        <dbReference type="Proteomes" id="UP001501771"/>
    </source>
</evidence>
<dbReference type="SUPFAM" id="SSF82171">
    <property type="entry name" value="DPP6 N-terminal domain-like"/>
    <property type="match status" value="1"/>
</dbReference>